<dbReference type="Proteomes" id="UP000696294">
    <property type="component" value="Unassembled WGS sequence"/>
</dbReference>
<proteinExistence type="predicted"/>
<evidence type="ECO:0000256" key="2">
    <source>
        <dbReference type="ARBA" id="ARBA00022553"/>
    </source>
</evidence>
<keyword evidence="2" id="KW-0597">Phosphoprotein</keyword>
<dbReference type="SUPFAM" id="SSF53901">
    <property type="entry name" value="Thiolase-like"/>
    <property type="match status" value="1"/>
</dbReference>
<accession>A0ABX1BLQ3</accession>
<keyword evidence="5" id="KW-1185">Reference proteome</keyword>
<comment type="caution">
    <text evidence="4">The sequence shown here is derived from an EMBL/GenBank/DDBJ whole genome shotgun (WGS) entry which is preliminary data.</text>
</comment>
<dbReference type="Pfam" id="PF00109">
    <property type="entry name" value="ketoacyl-synt"/>
    <property type="match status" value="1"/>
</dbReference>
<evidence type="ECO:0000259" key="3">
    <source>
        <dbReference type="Pfam" id="PF00109"/>
    </source>
</evidence>
<dbReference type="InterPro" id="IPR016039">
    <property type="entry name" value="Thiolase-like"/>
</dbReference>
<evidence type="ECO:0000256" key="1">
    <source>
        <dbReference type="ARBA" id="ARBA00022450"/>
    </source>
</evidence>
<reference evidence="4 5" key="1">
    <citation type="submission" date="2020-03" db="EMBL/GenBank/DDBJ databases">
        <title>WGS of actinomycetes isolated from Thailand.</title>
        <authorList>
            <person name="Thawai C."/>
        </authorList>
    </citation>
    <scope>NUCLEOTIDE SEQUENCE [LARGE SCALE GENOMIC DNA]</scope>
    <source>
        <strain evidence="4 5">FMUSA5-5</strain>
    </source>
</reference>
<evidence type="ECO:0000313" key="4">
    <source>
        <dbReference type="EMBL" id="NJP98650.1"/>
    </source>
</evidence>
<evidence type="ECO:0000313" key="5">
    <source>
        <dbReference type="Proteomes" id="UP000696294"/>
    </source>
</evidence>
<gene>
    <name evidence="4" type="ORF">HCN51_56110</name>
</gene>
<dbReference type="InterPro" id="IPR050091">
    <property type="entry name" value="PKS_NRPS_Biosynth_Enz"/>
</dbReference>
<dbReference type="RefSeq" id="WP_168021959.1">
    <property type="nucleotide sequence ID" value="NZ_JAATEP010000100.1"/>
</dbReference>
<name>A0ABX1BLQ3_9ACTN</name>
<dbReference type="InterPro" id="IPR014030">
    <property type="entry name" value="Ketoacyl_synth_N"/>
</dbReference>
<dbReference type="Gene3D" id="3.40.47.10">
    <property type="match status" value="1"/>
</dbReference>
<dbReference type="PANTHER" id="PTHR43775">
    <property type="entry name" value="FATTY ACID SYNTHASE"/>
    <property type="match status" value="1"/>
</dbReference>
<sequence>MVCGGCWSGTGSGGTYPPGRFDVDRFVDESGRLSGKSYTAAGGFLPDVAAYFGIAPKEAEQMEPQHRLLLEMAVEAVEAVDDAAIDPASLTGSDTGVLIGVCDTSYGVLQMVSPAAATTAYTGCR</sequence>
<dbReference type="PANTHER" id="PTHR43775:SF37">
    <property type="entry name" value="SI:DKEY-61P9.11"/>
    <property type="match status" value="1"/>
</dbReference>
<protein>
    <recommendedName>
        <fullName evidence="3">Beta-ketoacyl synthase-like N-terminal domain-containing protein</fullName>
    </recommendedName>
</protein>
<keyword evidence="1" id="KW-0596">Phosphopantetheine</keyword>
<organism evidence="4 5">
    <name type="scientific">Nonomuraea composti</name>
    <dbReference type="NCBI Taxonomy" id="2720023"/>
    <lineage>
        <taxon>Bacteria</taxon>
        <taxon>Bacillati</taxon>
        <taxon>Actinomycetota</taxon>
        <taxon>Actinomycetes</taxon>
        <taxon>Streptosporangiales</taxon>
        <taxon>Streptosporangiaceae</taxon>
        <taxon>Nonomuraea</taxon>
    </lineage>
</organism>
<dbReference type="EMBL" id="JAATEP010000100">
    <property type="protein sequence ID" value="NJP98650.1"/>
    <property type="molecule type" value="Genomic_DNA"/>
</dbReference>
<feature type="domain" description="Beta-ketoacyl synthase-like N-terminal" evidence="3">
    <location>
        <begin position="15"/>
        <end position="116"/>
    </location>
</feature>